<feature type="domain" description="FecR N-terminal" evidence="1">
    <location>
        <begin position="14"/>
        <end position="53"/>
    </location>
</feature>
<accession>A0ABV8T6X1</accession>
<dbReference type="InterPro" id="IPR032623">
    <property type="entry name" value="FecR_N"/>
</dbReference>
<comment type="caution">
    <text evidence="2">The sequence shown here is derived from an EMBL/GenBank/DDBJ whole genome shotgun (WGS) entry which is preliminary data.</text>
</comment>
<evidence type="ECO:0000313" key="2">
    <source>
        <dbReference type="EMBL" id="MFC4314154.1"/>
    </source>
</evidence>
<organism evidence="2 3">
    <name type="scientific">Steroidobacter flavus</name>
    <dbReference type="NCBI Taxonomy" id="1842136"/>
    <lineage>
        <taxon>Bacteria</taxon>
        <taxon>Pseudomonadati</taxon>
        <taxon>Pseudomonadota</taxon>
        <taxon>Gammaproteobacteria</taxon>
        <taxon>Steroidobacterales</taxon>
        <taxon>Steroidobacteraceae</taxon>
        <taxon>Steroidobacter</taxon>
    </lineage>
</organism>
<gene>
    <name evidence="2" type="ORF">ACFPN2_34085</name>
</gene>
<proteinExistence type="predicted"/>
<name>A0ABV8T6X1_9GAMM</name>
<evidence type="ECO:0000313" key="3">
    <source>
        <dbReference type="Proteomes" id="UP001595904"/>
    </source>
</evidence>
<reference evidence="3" key="1">
    <citation type="journal article" date="2019" name="Int. J. Syst. Evol. Microbiol.">
        <title>The Global Catalogue of Microorganisms (GCM) 10K type strain sequencing project: providing services to taxonomists for standard genome sequencing and annotation.</title>
        <authorList>
            <consortium name="The Broad Institute Genomics Platform"/>
            <consortium name="The Broad Institute Genome Sequencing Center for Infectious Disease"/>
            <person name="Wu L."/>
            <person name="Ma J."/>
        </authorList>
    </citation>
    <scope>NUCLEOTIDE SEQUENCE [LARGE SCALE GENOMIC DNA]</scope>
    <source>
        <strain evidence="3">CGMCC 1.10759</strain>
    </source>
</reference>
<sequence length="71" mass="7954">MTDSGRDDPAWDLAWEWIVREHEQPLDAAARQQLTAWLNADPSHLRAYQQAAKVWLIAGLVPPPPDSDPPA</sequence>
<protein>
    <submittedName>
        <fullName evidence="2">FecR/PupR family sigma factor regulator</fullName>
    </submittedName>
</protein>
<keyword evidence="3" id="KW-1185">Reference proteome</keyword>
<dbReference type="Pfam" id="PF16220">
    <property type="entry name" value="DUF4880"/>
    <property type="match status" value="1"/>
</dbReference>
<evidence type="ECO:0000259" key="1">
    <source>
        <dbReference type="Pfam" id="PF16220"/>
    </source>
</evidence>
<dbReference type="Proteomes" id="UP001595904">
    <property type="component" value="Unassembled WGS sequence"/>
</dbReference>
<dbReference type="RefSeq" id="WP_380605101.1">
    <property type="nucleotide sequence ID" value="NZ_JBHSDU010000015.1"/>
</dbReference>
<dbReference type="EMBL" id="JBHSDU010000015">
    <property type="protein sequence ID" value="MFC4314154.1"/>
    <property type="molecule type" value="Genomic_DNA"/>
</dbReference>